<dbReference type="OrthoDB" id="3176554at2"/>
<dbReference type="Proteomes" id="UP000230971">
    <property type="component" value="Unassembled WGS sequence"/>
</dbReference>
<organism evidence="9 11">
    <name type="scientific">Mycobacterium celatum</name>
    <dbReference type="NCBI Taxonomy" id="28045"/>
    <lineage>
        <taxon>Bacteria</taxon>
        <taxon>Bacillati</taxon>
        <taxon>Actinomycetota</taxon>
        <taxon>Actinomycetes</taxon>
        <taxon>Mycobacteriales</taxon>
        <taxon>Mycobacteriaceae</taxon>
        <taxon>Mycobacterium</taxon>
    </lineage>
</organism>
<reference evidence="9 11" key="1">
    <citation type="submission" date="2016-01" db="EMBL/GenBank/DDBJ databases">
        <title>The new phylogeny of the genus Mycobacterium.</title>
        <authorList>
            <person name="Tarcisio F."/>
            <person name="Conor M."/>
            <person name="Antonella G."/>
            <person name="Elisabetta G."/>
            <person name="Giulia F.S."/>
            <person name="Sara T."/>
            <person name="Anna F."/>
            <person name="Clotilde B."/>
            <person name="Roberto B."/>
            <person name="Veronica D.S."/>
            <person name="Fabio R."/>
            <person name="Monica P."/>
            <person name="Olivier J."/>
            <person name="Enrico T."/>
            <person name="Nicola S."/>
        </authorList>
    </citation>
    <scope>NUCLEOTIDE SEQUENCE [LARGE SCALE GENOMIC DNA]</scope>
    <source>
        <strain evidence="9 11">DSM 44243</strain>
    </source>
</reference>
<gene>
    <name evidence="9" type="ORF">AWB95_12530</name>
    <name evidence="10" type="ORF">CQY23_01895</name>
</gene>
<evidence type="ECO:0000256" key="2">
    <source>
        <dbReference type="ARBA" id="ARBA00023015"/>
    </source>
</evidence>
<dbReference type="Gene3D" id="3.40.190.10">
    <property type="entry name" value="Periplasmic binding protein-like II"/>
    <property type="match status" value="2"/>
</dbReference>
<keyword evidence="5" id="KW-0804">Transcription</keyword>
<reference evidence="10 12" key="2">
    <citation type="journal article" date="2017" name="Infect. Genet. Evol.">
        <title>The new phylogeny of the genus Mycobacterium: The old and the news.</title>
        <authorList>
            <person name="Tortoli E."/>
            <person name="Fedrizzi T."/>
            <person name="Meehan C.J."/>
            <person name="Trovato A."/>
            <person name="Grottola A."/>
            <person name="Giacobazzi E."/>
            <person name="Serpini G.F."/>
            <person name="Tagliazucchi S."/>
            <person name="Fabio A."/>
            <person name="Bettua C."/>
            <person name="Bertorelli R."/>
            <person name="Frascaro F."/>
            <person name="De Sanctis V."/>
            <person name="Pecorari M."/>
            <person name="Jousson O."/>
            <person name="Segata N."/>
            <person name="Cirillo D.M."/>
        </authorList>
    </citation>
    <scope>NUCLEOTIDE SEQUENCE [LARGE SCALE GENOMIC DNA]</scope>
    <source>
        <strain evidence="10 12">NCTC 12882</strain>
    </source>
</reference>
<keyword evidence="11" id="KW-1185">Reference proteome</keyword>
<dbReference type="PRINTS" id="PR00039">
    <property type="entry name" value="HTHLYSR"/>
</dbReference>
<dbReference type="GO" id="GO:0032993">
    <property type="term" value="C:protein-DNA complex"/>
    <property type="evidence" value="ECO:0007669"/>
    <property type="project" value="TreeGrafter"/>
</dbReference>
<feature type="domain" description="HTH lysR-type" evidence="8">
    <location>
        <begin position="7"/>
        <end position="64"/>
    </location>
</feature>
<dbReference type="InterPro" id="IPR036390">
    <property type="entry name" value="WH_DNA-bd_sf"/>
</dbReference>
<dbReference type="SUPFAM" id="SSF53850">
    <property type="entry name" value="Periplasmic binding protein-like II"/>
    <property type="match status" value="1"/>
</dbReference>
<dbReference type="FunFam" id="1.10.10.10:FF:000001">
    <property type="entry name" value="LysR family transcriptional regulator"/>
    <property type="match status" value="1"/>
</dbReference>
<accession>A0A1X1RQW1</accession>
<dbReference type="Pfam" id="PF00126">
    <property type="entry name" value="HTH_1"/>
    <property type="match status" value="1"/>
</dbReference>
<keyword evidence="4" id="KW-0010">Activator</keyword>
<dbReference type="GO" id="GO:0003677">
    <property type="term" value="F:DNA binding"/>
    <property type="evidence" value="ECO:0007669"/>
    <property type="project" value="UniProtKB-KW"/>
</dbReference>
<dbReference type="InterPro" id="IPR005119">
    <property type="entry name" value="LysR_subst-bd"/>
</dbReference>
<proteinExistence type="inferred from homology"/>
<dbReference type="PANTHER" id="PTHR30346">
    <property type="entry name" value="TRANSCRIPTIONAL DUAL REGULATOR HCAR-RELATED"/>
    <property type="match status" value="1"/>
</dbReference>
<evidence type="ECO:0000256" key="7">
    <source>
        <dbReference type="ARBA" id="ARBA00056658"/>
    </source>
</evidence>
<dbReference type="RefSeq" id="WP_062541461.1">
    <property type="nucleotide sequence ID" value="NZ_BBUN01000428.1"/>
</dbReference>
<dbReference type="Gene3D" id="1.10.10.10">
    <property type="entry name" value="Winged helix-like DNA-binding domain superfamily/Winged helix DNA-binding domain"/>
    <property type="match status" value="1"/>
</dbReference>
<sequence>MPDIAVPDLRRLGHFVAVVEASGFTRAAENLHLSQQALSSSVQQLEREIGASLLVRAGRRISLTPAGQTLLDEGRALLAAAKTVAQRTREAASAQPDEFVVGHSPAISNGEVYQLLEPAIAASPMTSFTVVQLFPDRLVSGVRDGTVHLGLRRGVVPQERLASAVARYDTLRVALRSDHPLAAARAHIPVADLASESIVLWAPPGASYYSDFLVNVCRRAGFEPQYRVSRVQGCPPEVAPLTDDAVAFVTSPPGPAIGDAVTVVDIDGPVLVPLQGLWQPHTSSAVRDLILDATVTT</sequence>
<dbReference type="SUPFAM" id="SSF46785">
    <property type="entry name" value="Winged helix' DNA-binding domain"/>
    <property type="match status" value="1"/>
</dbReference>
<dbReference type="PROSITE" id="PS50931">
    <property type="entry name" value="HTH_LYSR"/>
    <property type="match status" value="1"/>
</dbReference>
<evidence type="ECO:0000256" key="4">
    <source>
        <dbReference type="ARBA" id="ARBA00023159"/>
    </source>
</evidence>
<dbReference type="GO" id="GO:0003700">
    <property type="term" value="F:DNA-binding transcription factor activity"/>
    <property type="evidence" value="ECO:0007669"/>
    <property type="project" value="InterPro"/>
</dbReference>
<dbReference type="InterPro" id="IPR000847">
    <property type="entry name" value="LysR_HTH_N"/>
</dbReference>
<dbReference type="PANTHER" id="PTHR30346:SF17">
    <property type="entry name" value="LYSR FAMILY TRANSCRIPTIONAL REGULATOR"/>
    <property type="match status" value="1"/>
</dbReference>
<dbReference type="STRING" id="28045.AWB95_12530"/>
<dbReference type="EMBL" id="LQOM01000028">
    <property type="protein sequence ID" value="ORV12719.1"/>
    <property type="molecule type" value="Genomic_DNA"/>
</dbReference>
<evidence type="ECO:0000256" key="5">
    <source>
        <dbReference type="ARBA" id="ARBA00023163"/>
    </source>
</evidence>
<evidence type="ECO:0000313" key="10">
    <source>
        <dbReference type="EMBL" id="PIB80995.1"/>
    </source>
</evidence>
<evidence type="ECO:0000259" key="8">
    <source>
        <dbReference type="PROSITE" id="PS50931"/>
    </source>
</evidence>
<keyword evidence="2" id="KW-0805">Transcription regulation</keyword>
<protein>
    <recommendedName>
        <fullName evidence="6">Probable hydrogen peroxide-inducible genes activator</fullName>
    </recommendedName>
</protein>
<dbReference type="Pfam" id="PF03466">
    <property type="entry name" value="LysR_substrate"/>
    <property type="match status" value="1"/>
</dbReference>
<evidence type="ECO:0000313" key="11">
    <source>
        <dbReference type="Proteomes" id="UP000193907"/>
    </source>
</evidence>
<name>A0A1X1RQW1_MYCCE</name>
<comment type="function">
    <text evidence="7">Required for the induction the katG gene for catalase. Involved in the response to hydrogen peroxide.</text>
</comment>
<dbReference type="EMBL" id="PDKV01000001">
    <property type="protein sequence ID" value="PIB80995.1"/>
    <property type="molecule type" value="Genomic_DNA"/>
</dbReference>
<evidence type="ECO:0000256" key="6">
    <source>
        <dbReference type="ARBA" id="ARBA00040885"/>
    </source>
</evidence>
<dbReference type="AlphaFoldDB" id="A0A1X1RQW1"/>
<keyword evidence="3" id="KW-0238">DNA-binding</keyword>
<comment type="caution">
    <text evidence="9">The sequence shown here is derived from an EMBL/GenBank/DDBJ whole genome shotgun (WGS) entry which is preliminary data.</text>
</comment>
<dbReference type="InterPro" id="IPR036388">
    <property type="entry name" value="WH-like_DNA-bd_sf"/>
</dbReference>
<evidence type="ECO:0000313" key="9">
    <source>
        <dbReference type="EMBL" id="ORV12719.1"/>
    </source>
</evidence>
<evidence type="ECO:0000256" key="3">
    <source>
        <dbReference type="ARBA" id="ARBA00023125"/>
    </source>
</evidence>
<evidence type="ECO:0000256" key="1">
    <source>
        <dbReference type="ARBA" id="ARBA00009437"/>
    </source>
</evidence>
<comment type="similarity">
    <text evidence="1">Belongs to the LysR transcriptional regulatory family.</text>
</comment>
<dbReference type="Proteomes" id="UP000193907">
    <property type="component" value="Unassembled WGS sequence"/>
</dbReference>
<evidence type="ECO:0000313" key="12">
    <source>
        <dbReference type="Proteomes" id="UP000230971"/>
    </source>
</evidence>